<gene>
    <name evidence="3" type="ORF">O3I_037840</name>
</gene>
<sequence>MAVLATTAPTDTGTTAPIEGSTMTNTASTSGARAHARAQAAAATLAEPELPSGIDPARITFAQRVPPQGYAGLVLGRGIRVRLSDPAGAACAHLLLLRADAPWERLNVADTVKVPWQAYLGDGHPLLSDQGRILATVLADTSGRHDALCGPTAEARQLLRLAGAKHGLAPRDIGPTVSFFRGVRVAADGALTATGSAAPGSSVELLLHLPVTLLVANATHPLDDRAATDLDVVAWTAPEELAVAHSSDPEYQRAVQNTEQAWTAARTPEVAQ</sequence>
<name>K0F809_NOCB7</name>
<dbReference type="eggNOG" id="COG3665">
    <property type="taxonomic scope" value="Bacteria"/>
</dbReference>
<accession>K0F809</accession>
<reference evidence="3 4" key="1">
    <citation type="journal article" date="2012" name="J. Bacteriol.">
        <title>Complete genome sequence of Nocardia brasiliensis HUJEG-1.</title>
        <authorList>
            <person name="Vera-Cabrera L."/>
            <person name="Ortiz-Lopez R."/>
            <person name="Elizondo-Gonzalez R."/>
            <person name="Perez-Maya A.A."/>
            <person name="Ocampo-Candiani J."/>
        </authorList>
    </citation>
    <scope>NUCLEOTIDE SEQUENCE [LARGE SCALE GENOMIC DNA]</scope>
    <source>
        <strain evidence="4">ATCC 700358</strain>
    </source>
</reference>
<keyword evidence="4" id="KW-1185">Reference proteome</keyword>
<organism evidence="3 4">
    <name type="scientific">Nocardia brasiliensis (strain ATCC 700358 / HUJEG-1)</name>
    <dbReference type="NCBI Taxonomy" id="1133849"/>
    <lineage>
        <taxon>Bacteria</taxon>
        <taxon>Bacillati</taxon>
        <taxon>Actinomycetota</taxon>
        <taxon>Actinomycetes</taxon>
        <taxon>Mycobacteriales</taxon>
        <taxon>Nocardiaceae</taxon>
        <taxon>Nocardia</taxon>
    </lineage>
</organism>
<dbReference type="KEGG" id="nbr:O3I_037840"/>
<feature type="compositionally biased region" description="Polar residues" evidence="1">
    <location>
        <begin position="21"/>
        <end position="31"/>
    </location>
</feature>
<dbReference type="STRING" id="1133849.O3I_037840"/>
<feature type="region of interest" description="Disordered" evidence="1">
    <location>
        <begin position="1"/>
        <end position="31"/>
    </location>
</feature>
<feature type="compositionally biased region" description="Low complexity" evidence="1">
    <location>
        <begin position="1"/>
        <end position="17"/>
    </location>
</feature>
<proteinExistence type="predicted"/>
<evidence type="ECO:0000313" key="4">
    <source>
        <dbReference type="Proteomes" id="UP000006304"/>
    </source>
</evidence>
<dbReference type="AlphaFoldDB" id="K0F809"/>
<evidence type="ECO:0000256" key="1">
    <source>
        <dbReference type="SAM" id="MobiDB-lite"/>
    </source>
</evidence>
<dbReference type="InterPro" id="IPR018959">
    <property type="entry name" value="DUF1989"/>
</dbReference>
<protein>
    <recommendedName>
        <fullName evidence="2">DUF1989 domain-containing protein</fullName>
    </recommendedName>
</protein>
<evidence type="ECO:0000313" key="3">
    <source>
        <dbReference type="EMBL" id="AFU05515.1"/>
    </source>
</evidence>
<dbReference type="Pfam" id="PF09347">
    <property type="entry name" value="DUF1989"/>
    <property type="match status" value="1"/>
</dbReference>
<feature type="domain" description="DUF1989" evidence="2">
    <location>
        <begin position="64"/>
        <end position="208"/>
    </location>
</feature>
<dbReference type="EMBL" id="CP003876">
    <property type="protein sequence ID" value="AFU05515.1"/>
    <property type="molecule type" value="Genomic_DNA"/>
</dbReference>
<evidence type="ECO:0000259" key="2">
    <source>
        <dbReference type="Pfam" id="PF09347"/>
    </source>
</evidence>
<dbReference type="HOGENOM" id="CLU_079904_0_0_11"/>
<dbReference type="Proteomes" id="UP000006304">
    <property type="component" value="Chromosome"/>
</dbReference>